<protein>
    <submittedName>
        <fullName evidence="2">DUF721 domain-containing protein</fullName>
    </submittedName>
</protein>
<evidence type="ECO:0000256" key="1">
    <source>
        <dbReference type="SAM" id="MobiDB-lite"/>
    </source>
</evidence>
<dbReference type="Proteomes" id="UP000654401">
    <property type="component" value="Unassembled WGS sequence"/>
</dbReference>
<evidence type="ECO:0000313" key="3">
    <source>
        <dbReference type="Proteomes" id="UP000654401"/>
    </source>
</evidence>
<name>A0A8J6TWB3_9GAMM</name>
<dbReference type="AlphaFoldDB" id="A0A8J6TWB3"/>
<sequence length="202" mass="22859">MSSTDNSLKRLHKLLQSSGMTSDKPGRSLRPRKELPDDFVEASLPPLKNRKPWGKQPTFFLSRGEVSSHLLKKAYYINQLNRKVIPRLGLPYSSHLRLSSINAEGVAIVHADSPAWAQRGRFLQQNILDLLHQEGVRQVKRVRLKVRFSSEPPPPEIITAKQASTKVAEQLSRQARSIKGELGQSMQRLSNTLLRNRQRGGK</sequence>
<accession>A0A8J6TWB3</accession>
<gene>
    <name evidence="2" type="ORF">H8D24_07890</name>
</gene>
<dbReference type="InterPro" id="IPR007922">
    <property type="entry name" value="DciA-like"/>
</dbReference>
<proteinExistence type="predicted"/>
<dbReference type="Pfam" id="PF05258">
    <property type="entry name" value="DciA"/>
    <property type="match status" value="1"/>
</dbReference>
<dbReference type="EMBL" id="JACNFK010000038">
    <property type="protein sequence ID" value="MBC8520305.1"/>
    <property type="molecule type" value="Genomic_DNA"/>
</dbReference>
<reference evidence="2 3" key="1">
    <citation type="submission" date="2020-08" db="EMBL/GenBank/DDBJ databases">
        <title>Bridging the membrane lipid divide: bacteria of the FCB group superphylum have the potential to synthesize archaeal ether lipids.</title>
        <authorList>
            <person name="Villanueva L."/>
            <person name="Von Meijenfeldt F.A.B."/>
            <person name="Westbye A.B."/>
            <person name="Yadav S."/>
            <person name="Hopmans E.C."/>
            <person name="Dutilh B.E."/>
            <person name="Sinninghe Damste J.S."/>
        </authorList>
    </citation>
    <scope>NUCLEOTIDE SEQUENCE [LARGE SCALE GENOMIC DNA]</scope>
    <source>
        <strain evidence="2">NIOZ-UU100</strain>
    </source>
</reference>
<comment type="caution">
    <text evidence="2">The sequence shown here is derived from an EMBL/GenBank/DDBJ whole genome shotgun (WGS) entry which is preliminary data.</text>
</comment>
<evidence type="ECO:0000313" key="2">
    <source>
        <dbReference type="EMBL" id="MBC8520305.1"/>
    </source>
</evidence>
<organism evidence="2 3">
    <name type="scientific">Candidatus Thiopontia autotrophica</name>
    <dbReference type="NCBI Taxonomy" id="2841688"/>
    <lineage>
        <taxon>Bacteria</taxon>
        <taxon>Pseudomonadati</taxon>
        <taxon>Pseudomonadota</taxon>
        <taxon>Gammaproteobacteria</taxon>
        <taxon>Candidatus Thiopontia</taxon>
    </lineage>
</organism>
<feature type="region of interest" description="Disordered" evidence="1">
    <location>
        <begin position="1"/>
        <end position="38"/>
    </location>
</feature>